<evidence type="ECO:0000259" key="7">
    <source>
        <dbReference type="PROSITE" id="PS50003"/>
    </source>
</evidence>
<feature type="domain" description="SH3" evidence="6">
    <location>
        <begin position="896"/>
        <end position="956"/>
    </location>
</feature>
<dbReference type="Gene3D" id="3.30.900.10">
    <property type="entry name" value="HORMA domain"/>
    <property type="match status" value="1"/>
</dbReference>
<dbReference type="SMART" id="SM00054">
    <property type="entry name" value="EFh"/>
    <property type="match status" value="2"/>
</dbReference>
<dbReference type="PROSITE" id="PS50002">
    <property type="entry name" value="SH3"/>
    <property type="match status" value="4"/>
</dbReference>
<name>A0ABN7SUB4_OIKDI</name>
<feature type="domain" description="EH" evidence="9">
    <location>
        <begin position="17"/>
        <end position="105"/>
    </location>
</feature>
<dbReference type="PRINTS" id="PR00499">
    <property type="entry name" value="P67PHOX"/>
</dbReference>
<evidence type="ECO:0000259" key="10">
    <source>
        <dbReference type="PROSITE" id="PS50222"/>
    </source>
</evidence>
<organism evidence="11 12">
    <name type="scientific">Oikopleura dioica</name>
    <name type="common">Tunicate</name>
    <dbReference type="NCBI Taxonomy" id="34765"/>
    <lineage>
        <taxon>Eukaryota</taxon>
        <taxon>Metazoa</taxon>
        <taxon>Chordata</taxon>
        <taxon>Tunicata</taxon>
        <taxon>Appendicularia</taxon>
        <taxon>Copelata</taxon>
        <taxon>Oikopleuridae</taxon>
        <taxon>Oikopleura</taxon>
    </lineage>
</organism>
<dbReference type="PRINTS" id="PR00452">
    <property type="entry name" value="SH3DOMAIN"/>
</dbReference>
<dbReference type="Proteomes" id="UP001158576">
    <property type="component" value="Chromosome 1"/>
</dbReference>
<keyword evidence="1 3" id="KW-0728">SH3 domain</keyword>
<dbReference type="PROSITE" id="PS50031">
    <property type="entry name" value="EH"/>
    <property type="match status" value="2"/>
</dbReference>
<feature type="domain" description="EF-hand" evidence="10">
    <location>
        <begin position="249"/>
        <end position="284"/>
    </location>
</feature>
<feature type="compositionally biased region" description="Low complexity" evidence="5">
    <location>
        <begin position="600"/>
        <end position="612"/>
    </location>
</feature>
<feature type="compositionally biased region" description="Polar residues" evidence="5">
    <location>
        <begin position="1717"/>
        <end position="1727"/>
    </location>
</feature>
<dbReference type="SMART" id="SM00326">
    <property type="entry name" value="SH3"/>
    <property type="match status" value="4"/>
</dbReference>
<dbReference type="SUPFAM" id="SSF47473">
    <property type="entry name" value="EF-hand"/>
    <property type="match status" value="2"/>
</dbReference>
<dbReference type="SMART" id="SM00027">
    <property type="entry name" value="EH"/>
    <property type="match status" value="2"/>
</dbReference>
<dbReference type="InterPro" id="IPR011993">
    <property type="entry name" value="PH-like_dom_sf"/>
</dbReference>
<dbReference type="SUPFAM" id="SSF50044">
    <property type="entry name" value="SH3-domain"/>
    <property type="match status" value="4"/>
</dbReference>
<evidence type="ECO:0000259" key="6">
    <source>
        <dbReference type="PROSITE" id="PS50002"/>
    </source>
</evidence>
<dbReference type="PANTHER" id="PTHR11216:SF170">
    <property type="entry name" value="DYNAMIN ASSOCIATED PROTEIN 160, ISOFORM D"/>
    <property type="match status" value="1"/>
</dbReference>
<evidence type="ECO:0000259" key="8">
    <source>
        <dbReference type="PROSITE" id="PS50010"/>
    </source>
</evidence>
<feature type="region of interest" description="Disordered" evidence="5">
    <location>
        <begin position="298"/>
        <end position="333"/>
    </location>
</feature>
<feature type="region of interest" description="Disordered" evidence="5">
    <location>
        <begin position="807"/>
        <end position="829"/>
    </location>
</feature>
<dbReference type="Pfam" id="PF00621">
    <property type="entry name" value="RhoGEF"/>
    <property type="match status" value="1"/>
</dbReference>
<feature type="domain" description="DH" evidence="8">
    <location>
        <begin position="1134"/>
        <end position="1301"/>
    </location>
</feature>
<dbReference type="Pfam" id="PF14604">
    <property type="entry name" value="SH3_9"/>
    <property type="match status" value="1"/>
</dbReference>
<feature type="domain" description="SH3" evidence="6">
    <location>
        <begin position="653"/>
        <end position="714"/>
    </location>
</feature>
<evidence type="ECO:0000259" key="9">
    <source>
        <dbReference type="PROSITE" id="PS50031"/>
    </source>
</evidence>
<feature type="compositionally biased region" description="Polar residues" evidence="5">
    <location>
        <begin position="455"/>
        <end position="465"/>
    </location>
</feature>
<evidence type="ECO:0000256" key="2">
    <source>
        <dbReference type="ARBA" id="ARBA00022837"/>
    </source>
</evidence>
<dbReference type="InterPro" id="IPR036570">
    <property type="entry name" value="HORMA_dom_sf"/>
</dbReference>
<feature type="region of interest" description="Disordered" evidence="5">
    <location>
        <begin position="347"/>
        <end position="392"/>
    </location>
</feature>
<keyword evidence="4" id="KW-0175">Coiled coil</keyword>
<dbReference type="InterPro" id="IPR000261">
    <property type="entry name" value="EH_dom"/>
</dbReference>
<evidence type="ECO:0000256" key="5">
    <source>
        <dbReference type="SAM" id="MobiDB-lite"/>
    </source>
</evidence>
<feature type="compositionally biased region" description="Polar residues" evidence="5">
    <location>
        <begin position="624"/>
        <end position="647"/>
    </location>
</feature>
<dbReference type="Gene3D" id="2.30.29.30">
    <property type="entry name" value="Pleckstrin-homology domain (PH domain)/Phosphotyrosine-binding domain (PTB)"/>
    <property type="match status" value="1"/>
</dbReference>
<dbReference type="InterPro" id="IPR001849">
    <property type="entry name" value="PH_domain"/>
</dbReference>
<feature type="domain" description="SH3" evidence="6">
    <location>
        <begin position="744"/>
        <end position="803"/>
    </location>
</feature>
<dbReference type="PROSITE" id="PS50003">
    <property type="entry name" value="PH_DOMAIN"/>
    <property type="match status" value="1"/>
</dbReference>
<dbReference type="Pfam" id="PF00018">
    <property type="entry name" value="SH3_1"/>
    <property type="match status" value="3"/>
</dbReference>
<dbReference type="InterPro" id="IPR036028">
    <property type="entry name" value="SH3-like_dom_sf"/>
</dbReference>
<reference evidence="11 12" key="1">
    <citation type="submission" date="2021-04" db="EMBL/GenBank/DDBJ databases">
        <authorList>
            <person name="Bliznina A."/>
        </authorList>
    </citation>
    <scope>NUCLEOTIDE SEQUENCE [LARGE SCALE GENOMIC DNA]</scope>
</reference>
<dbReference type="EMBL" id="OU015566">
    <property type="protein sequence ID" value="CAG5105547.1"/>
    <property type="molecule type" value="Genomic_DNA"/>
</dbReference>
<dbReference type="CDD" id="cd00052">
    <property type="entry name" value="EH"/>
    <property type="match status" value="2"/>
</dbReference>
<dbReference type="Gene3D" id="1.20.900.10">
    <property type="entry name" value="Dbl homology (DH) domain"/>
    <property type="match status" value="1"/>
</dbReference>
<sequence>MFGGLGVGGEFTLSQDENTQFSREFSQLPSAGGKVTAEIARTFFMRSGLPNQVLGQIWILSDNDKDGALNQKEFCVAMKLVRMALTKQQLPSSIPPHIFSPSGSHLGNQGMGINPNLTGNAGMGMTPSYPQMRPILTGPASTYHSPMTPMNPGALGAPVMTPLSAPSTSTPSSYGLNLDLNFGQSKPMTATSSIPGNSAPINPSNRPHDWTVTPMQKSKLNQKFNTHDISKSGFIEGTRARGIMMDTGLPQPTLAKIWQQADQDGDGKLSRQEFIAAMCLCEAALKGVPIPEKLPEALAGSGVAGSGAGKPRSFEDERRENMERGRAELERRRQAILAEQEAARLEAEKRRKEKEEEEERKRQEAERKRQEELERQRKIQEEEERKRREEQERQYKLEIENKRQQMITEKKRIEETLSRLRHQHDQLRQEKEAQLETERDTRKRRDEIRMRLQGANDTLSASGSKTTRDKAEIATMEAHLTASRQEVERIRLRKLQVSQELEQKRREKDVSDITKQCETAEQLLNETKETSRKHRIEVDTETTLKTESIEKIKKMNEMLGKDPYDGLPDELKPKVVQSPSQQAFQSNGFGADPFGSSPAFGNQGFGSPNQGFGNQGFGGNAFGSPTQTDGFGSTAPPVSNNDNGWSAWPQPQQNLKKYMASFDFDARSPDELTFRDGDVIEVDLAKECEPEWFFGHLNGQSGLFPQAYVTEMEEENQAMNSSFTPVGNQFGEMSLGQAAQVNETVIETVTAAHPFKSDEAKHMSFAAGESIEVLEKQEEWWRGRLSDGSNGWFPKNYVATTPVQIAPKKKAPSRPAPAGPPASTAAAPVASPSSKGVVFIAAYDFQGQEESDLSFSAGDRIQVISQDGEWWTGINQSGKEGIFPKAFVEDPAALAEQPIVVTAQFDYDGSSPEDLSFKAGDQITVIDRDDPNWWHGRLENGQSGTFPSNFVSEKNDNSNAPHAPAHVDEEIAFSNGGQEAHHYQNIQNIGQDPFGAPQLAIEETPAFDDPFGNAPMKSASGGNDDWANGLDQFEAAFGGNDGYSAPPAASDDPWGNQQSQTAIPTLDDPWGQTQETYDNPPPYQAQAEPDTPGWNTPFGNTKNQATSFNHIQEKLTRHFKNNGPFAPPVSSSGGQNSAWDELVNTERQYYEQLEFVFQTFQPALQVAGLTTTLGNWAELVENSQLLIMMLESSSNPSTFAESLSDNFISAYTTYCATQKSSSATLRQRRDADSSFDFKLTKLEEDSKNKGMNLQAHLLNPLQRITKYPVLLENAKKINPNLEGIDIAIEKANKLVAAVNANVAIIEDATQTDWLVTHVSHKGDFPSRLASVLYSGVLRKKKKSTRVFMAFLCKDEFARLILILTTSKTPLLDPKGIFQSDTRLELYRKPLTVQTVTDVPGDIFSFEIHGREGRVILKSDTPEERNSWIMVVLDEKARVELQRYIRLFCSRSLQVIIQSRRQDSPEGVFRKSNPDPPAQDWFNLNINTHTVLAKDVHKECKFHLSSGLPYEEPLCCQLSIIQGDIAQVVEVWELRVETQKSIESKYSEVYERQCLLLKSLISLTRVLPAYSACRDWSENKFDIKYEIFKKDPDMHLLGESRGSLLVGHVATPLGELSVTCTYRRMLGFGRPSNTVQPTMASRPVSVARPIGKTPTRYVQEGIINRRHRPESVSSMAASEYGSSAPPPGGYYSSSPGSYSNSNTSFTRREVSSPRFPITESTSRISRTQSNSSLSSCPQSPPGIWDGDASSPARRIKVAPVPKHPDPIDMQIPIRGAFVSAEPESVPDSAPNYFDPRHRSTSPLYSSKSQRMSIGFCSPCASNPSLGQINMDIDDGPSLDIELSNDEDVFVPAAGAFVSKELRRSETASILYESLRKPKELSHLENREEDIDGIQEICEAIEDYDENEFDDYIAGLG</sequence>
<evidence type="ECO:0000256" key="1">
    <source>
        <dbReference type="ARBA" id="ARBA00022443"/>
    </source>
</evidence>
<feature type="domain" description="EH" evidence="9">
    <location>
        <begin position="216"/>
        <end position="298"/>
    </location>
</feature>
<feature type="compositionally biased region" description="Basic and acidic residues" evidence="5">
    <location>
        <begin position="312"/>
        <end position="333"/>
    </location>
</feature>
<dbReference type="InterPro" id="IPR011992">
    <property type="entry name" value="EF-hand-dom_pair"/>
</dbReference>
<feature type="domain" description="PH" evidence="7">
    <location>
        <begin position="1330"/>
        <end position="1436"/>
    </location>
</feature>
<keyword evidence="2" id="KW-0106">Calcium</keyword>
<feature type="region of interest" description="Disordered" evidence="5">
    <location>
        <begin position="188"/>
        <end position="207"/>
    </location>
</feature>
<dbReference type="PANTHER" id="PTHR11216">
    <property type="entry name" value="EH DOMAIN"/>
    <property type="match status" value="1"/>
</dbReference>
<evidence type="ECO:0000313" key="11">
    <source>
        <dbReference type="EMBL" id="CAG5105547.1"/>
    </source>
</evidence>
<dbReference type="InterPro" id="IPR018247">
    <property type="entry name" value="EF_Hand_1_Ca_BS"/>
</dbReference>
<feature type="compositionally biased region" description="Polar residues" evidence="5">
    <location>
        <begin position="188"/>
        <end position="205"/>
    </location>
</feature>
<proteinExistence type="predicted"/>
<dbReference type="SMART" id="SM00325">
    <property type="entry name" value="RhoGEF"/>
    <property type="match status" value="1"/>
</dbReference>
<dbReference type="Gene3D" id="2.30.30.40">
    <property type="entry name" value="SH3 Domains"/>
    <property type="match status" value="4"/>
</dbReference>
<dbReference type="PROSITE" id="PS00018">
    <property type="entry name" value="EF_HAND_1"/>
    <property type="match status" value="2"/>
</dbReference>
<dbReference type="PROSITE" id="PS50010">
    <property type="entry name" value="DH_2"/>
    <property type="match status" value="1"/>
</dbReference>
<dbReference type="CDD" id="cd00174">
    <property type="entry name" value="SH3"/>
    <property type="match status" value="2"/>
</dbReference>
<feature type="region of interest" description="Disordered" evidence="5">
    <location>
        <begin position="1035"/>
        <end position="1104"/>
    </location>
</feature>
<dbReference type="CDD" id="cd11837">
    <property type="entry name" value="SH3_Intersectin_2"/>
    <property type="match status" value="1"/>
</dbReference>
<dbReference type="InterPro" id="IPR001452">
    <property type="entry name" value="SH3_domain"/>
</dbReference>
<dbReference type="InterPro" id="IPR002048">
    <property type="entry name" value="EF_hand_dom"/>
</dbReference>
<feature type="compositionally biased region" description="Polar residues" evidence="5">
    <location>
        <begin position="1093"/>
        <end position="1104"/>
    </location>
</feature>
<dbReference type="InterPro" id="IPR035899">
    <property type="entry name" value="DBL_dom_sf"/>
</dbReference>
<feature type="coiled-coil region" evidence="4">
    <location>
        <begin position="487"/>
        <end position="530"/>
    </location>
</feature>
<dbReference type="Pfam" id="PF12763">
    <property type="entry name" value="EH"/>
    <property type="match status" value="2"/>
</dbReference>
<feature type="compositionally biased region" description="Basic and acidic residues" evidence="5">
    <location>
        <begin position="414"/>
        <end position="450"/>
    </location>
</feature>
<dbReference type="PROSITE" id="PS50222">
    <property type="entry name" value="EF_HAND_2"/>
    <property type="match status" value="2"/>
</dbReference>
<evidence type="ECO:0000256" key="3">
    <source>
        <dbReference type="PROSITE-ProRule" id="PRU00192"/>
    </source>
</evidence>
<feature type="region of interest" description="Disordered" evidence="5">
    <location>
        <begin position="414"/>
        <end position="470"/>
    </location>
</feature>
<feature type="domain" description="SH3" evidence="6">
    <location>
        <begin position="834"/>
        <end position="893"/>
    </location>
</feature>
<evidence type="ECO:0000256" key="4">
    <source>
        <dbReference type="SAM" id="Coils"/>
    </source>
</evidence>
<dbReference type="Gene3D" id="1.10.238.10">
    <property type="entry name" value="EF-hand"/>
    <property type="match status" value="2"/>
</dbReference>
<dbReference type="InterPro" id="IPR000219">
    <property type="entry name" value="DH_dom"/>
</dbReference>
<evidence type="ECO:0000313" key="12">
    <source>
        <dbReference type="Proteomes" id="UP001158576"/>
    </source>
</evidence>
<feature type="domain" description="EF-hand" evidence="10">
    <location>
        <begin position="49"/>
        <end position="84"/>
    </location>
</feature>
<accession>A0ABN7SUB4</accession>
<gene>
    <name evidence="11" type="ORF">OKIOD_LOCUS10989</name>
</gene>
<feature type="region of interest" description="Disordered" evidence="5">
    <location>
        <begin position="1662"/>
        <end position="1748"/>
    </location>
</feature>
<feature type="compositionally biased region" description="Low complexity" evidence="5">
    <location>
        <begin position="1675"/>
        <end position="1698"/>
    </location>
</feature>
<feature type="region of interest" description="Disordered" evidence="5">
    <location>
        <begin position="598"/>
        <end position="647"/>
    </location>
</feature>
<protein>
    <submittedName>
        <fullName evidence="11">Oidioi.mRNA.OKI2018_I69.chr1.g2224.t1.cds</fullName>
    </submittedName>
</protein>
<dbReference type="SUPFAM" id="SSF48065">
    <property type="entry name" value="DBL homology domain (DH-domain)"/>
    <property type="match status" value="1"/>
</dbReference>
<dbReference type="SUPFAM" id="SSF50729">
    <property type="entry name" value="PH domain-like"/>
    <property type="match status" value="1"/>
</dbReference>
<keyword evidence="12" id="KW-1185">Reference proteome</keyword>